<reference evidence="5 6" key="1">
    <citation type="journal article" date="2007" name="Nature">
        <title>Genome of the marsupial Monodelphis domestica reveals innovation in non-coding sequences.</title>
        <authorList>
            <person name="Mikkelsen T.S."/>
            <person name="Wakefield M.J."/>
            <person name="Aken B."/>
            <person name="Amemiya C.T."/>
            <person name="Chang J.L."/>
            <person name="Duke S."/>
            <person name="Garber M."/>
            <person name="Gentles A.J."/>
            <person name="Goodstadt L."/>
            <person name="Heger A."/>
            <person name="Jurka J."/>
            <person name="Kamal M."/>
            <person name="Mauceli E."/>
            <person name="Searle S.M."/>
            <person name="Sharpe T."/>
            <person name="Baker M.L."/>
            <person name="Batzer M.A."/>
            <person name="Benos P.V."/>
            <person name="Belov K."/>
            <person name="Clamp M."/>
            <person name="Cook A."/>
            <person name="Cuff J."/>
            <person name="Das R."/>
            <person name="Davidow L."/>
            <person name="Deakin J.E."/>
            <person name="Fazzari M.J."/>
            <person name="Glass J.L."/>
            <person name="Grabherr M."/>
            <person name="Greally J.M."/>
            <person name="Gu W."/>
            <person name="Hore T.A."/>
            <person name="Huttley G.A."/>
            <person name="Kleber M."/>
            <person name="Jirtle R.L."/>
            <person name="Koina E."/>
            <person name="Lee J.T."/>
            <person name="Mahony S."/>
            <person name="Marra M.A."/>
            <person name="Miller R.D."/>
            <person name="Nicholls R.D."/>
            <person name="Oda M."/>
            <person name="Papenfuss A.T."/>
            <person name="Parra Z.E."/>
            <person name="Pollock D.D."/>
            <person name="Ray D.A."/>
            <person name="Schein J.E."/>
            <person name="Speed T.P."/>
            <person name="Thompson K."/>
            <person name="VandeBerg J.L."/>
            <person name="Wade C.M."/>
            <person name="Walker J.A."/>
            <person name="Waters P.D."/>
            <person name="Webber C."/>
            <person name="Weidman J.R."/>
            <person name="Xie X."/>
            <person name="Zody M.C."/>
            <person name="Baldwin J."/>
            <person name="Abdouelleil A."/>
            <person name="Abdulkadir J."/>
            <person name="Abebe A."/>
            <person name="Abera B."/>
            <person name="Abreu J."/>
            <person name="Acer S.C."/>
            <person name="Aftuck L."/>
            <person name="Alexander A."/>
            <person name="An P."/>
            <person name="Anderson E."/>
            <person name="Anderson S."/>
            <person name="Arachi H."/>
            <person name="Azer M."/>
            <person name="Bachantsang P."/>
            <person name="Barry A."/>
            <person name="Bayul T."/>
            <person name="Berlin A."/>
            <person name="Bessette D."/>
            <person name="Bloom T."/>
            <person name="Bloom T."/>
            <person name="Boguslavskiy L."/>
            <person name="Bonnet C."/>
            <person name="Boukhgalter B."/>
            <person name="Bourzgui I."/>
            <person name="Brown A."/>
            <person name="Cahill P."/>
            <person name="Channer S."/>
            <person name="Cheshatsang Y."/>
            <person name="Chuda L."/>
            <person name="Citroen M."/>
            <person name="Collymore A."/>
            <person name="Cooke P."/>
            <person name="Costello M."/>
            <person name="D'Aco K."/>
            <person name="Daza R."/>
            <person name="De Haan G."/>
            <person name="DeGray S."/>
            <person name="DeMaso C."/>
            <person name="Dhargay N."/>
            <person name="Dooley K."/>
            <person name="Dooley E."/>
            <person name="Doricent M."/>
            <person name="Dorje P."/>
            <person name="Dorjee K."/>
            <person name="Dupes A."/>
            <person name="Elong R."/>
            <person name="Falk J."/>
            <person name="Farina A."/>
            <person name="Faro S."/>
            <person name="Ferguson D."/>
            <person name="Fisher S."/>
            <person name="Foley C.D."/>
            <person name="Franke A."/>
            <person name="Friedrich D."/>
            <person name="Gadbois L."/>
            <person name="Gearin G."/>
            <person name="Gearin C.R."/>
            <person name="Giannoukos G."/>
            <person name="Goode T."/>
            <person name="Graham J."/>
            <person name="Grandbois E."/>
            <person name="Grewal S."/>
            <person name="Gyaltsen K."/>
            <person name="Hafez N."/>
            <person name="Hagos B."/>
            <person name="Hall J."/>
            <person name="Henson C."/>
            <person name="Hollinger A."/>
            <person name="Honan T."/>
            <person name="Huard M.D."/>
            <person name="Hughes L."/>
            <person name="Hurhula B."/>
            <person name="Husby M.E."/>
            <person name="Kamat A."/>
            <person name="Kanga B."/>
            <person name="Kashin S."/>
            <person name="Khazanovich D."/>
            <person name="Kisner P."/>
            <person name="Lance K."/>
            <person name="Lara M."/>
            <person name="Lee W."/>
            <person name="Lennon N."/>
            <person name="Letendre F."/>
            <person name="LeVine R."/>
            <person name="Lipovsky A."/>
            <person name="Liu X."/>
            <person name="Liu J."/>
            <person name="Liu S."/>
            <person name="Lokyitsang T."/>
            <person name="Lokyitsang Y."/>
            <person name="Lubonja R."/>
            <person name="Lui A."/>
            <person name="MacDonald P."/>
            <person name="Magnisalis V."/>
            <person name="Maru K."/>
            <person name="Matthews C."/>
            <person name="McCusker W."/>
            <person name="McDonough S."/>
            <person name="Mehta T."/>
            <person name="Meldrim J."/>
            <person name="Meneus L."/>
            <person name="Mihai O."/>
            <person name="Mihalev A."/>
            <person name="Mihova T."/>
            <person name="Mittelman R."/>
            <person name="Mlenga V."/>
            <person name="Montmayeur A."/>
            <person name="Mulrain L."/>
            <person name="Navidi A."/>
            <person name="Naylor J."/>
            <person name="Negash T."/>
            <person name="Nguyen T."/>
            <person name="Nguyen N."/>
            <person name="Nicol R."/>
            <person name="Norbu C."/>
            <person name="Norbu N."/>
            <person name="Novod N."/>
            <person name="O'Neill B."/>
            <person name="Osman S."/>
            <person name="Markiewicz E."/>
            <person name="Oyono O.L."/>
            <person name="Patti C."/>
            <person name="Phunkhang P."/>
            <person name="Pierre F."/>
            <person name="Priest M."/>
            <person name="Raghuraman S."/>
            <person name="Rege F."/>
            <person name="Reyes R."/>
            <person name="Rise C."/>
            <person name="Rogov P."/>
            <person name="Ross K."/>
            <person name="Ryan E."/>
            <person name="Settipalli S."/>
            <person name="Shea T."/>
            <person name="Sherpa N."/>
            <person name="Shi L."/>
            <person name="Shih D."/>
            <person name="Sparrow T."/>
            <person name="Spaulding J."/>
            <person name="Stalker J."/>
            <person name="Stange-Thomann N."/>
            <person name="Stavropoulos S."/>
            <person name="Stone C."/>
            <person name="Strader C."/>
            <person name="Tesfaye S."/>
            <person name="Thomson T."/>
            <person name="Thoulutsang Y."/>
            <person name="Thoulutsang D."/>
            <person name="Topham K."/>
            <person name="Topping I."/>
            <person name="Tsamla T."/>
            <person name="Vassiliev H."/>
            <person name="Vo A."/>
            <person name="Wangchuk T."/>
            <person name="Wangdi T."/>
            <person name="Weiand M."/>
            <person name="Wilkinson J."/>
            <person name="Wilson A."/>
            <person name="Yadav S."/>
            <person name="Young G."/>
            <person name="Yu Q."/>
            <person name="Zembek L."/>
            <person name="Zhong D."/>
            <person name="Zimmer A."/>
            <person name="Zwirko Z."/>
            <person name="Jaffe D.B."/>
            <person name="Alvarez P."/>
            <person name="Brockman W."/>
            <person name="Butler J."/>
            <person name="Chin C."/>
            <person name="Gnerre S."/>
            <person name="MacCallum I."/>
            <person name="Graves J.A."/>
            <person name="Ponting C.P."/>
            <person name="Breen M."/>
            <person name="Samollow P.B."/>
            <person name="Lander E.S."/>
            <person name="Lindblad-Toh K."/>
        </authorList>
    </citation>
    <scope>NUCLEOTIDE SEQUENCE [LARGE SCALE GENOMIC DNA]</scope>
</reference>
<evidence type="ECO:0000313" key="6">
    <source>
        <dbReference type="Proteomes" id="UP000002280"/>
    </source>
</evidence>
<keyword evidence="2" id="KW-0378">Hydrolase</keyword>
<dbReference type="GeneTree" id="ENSGT00390000001735"/>
<dbReference type="InterPro" id="IPR004134">
    <property type="entry name" value="Peptidase_C1B"/>
</dbReference>
<keyword evidence="6" id="KW-1185">Reference proteome</keyword>
<evidence type="ECO:0000313" key="5">
    <source>
        <dbReference type="Ensembl" id="ENSMODP00000047743.1"/>
    </source>
</evidence>
<evidence type="ECO:0000256" key="1">
    <source>
        <dbReference type="ARBA" id="ARBA00022670"/>
    </source>
</evidence>
<dbReference type="GO" id="GO:0070005">
    <property type="term" value="F:cysteine-type aminopeptidase activity"/>
    <property type="evidence" value="ECO:0007669"/>
    <property type="project" value="InterPro"/>
</dbReference>
<reference evidence="5" key="2">
    <citation type="submission" date="2025-08" db="UniProtKB">
        <authorList>
            <consortium name="Ensembl"/>
        </authorList>
    </citation>
    <scope>IDENTIFICATION</scope>
</reference>
<dbReference type="Proteomes" id="UP000002280">
    <property type="component" value="Chromosome 2"/>
</dbReference>
<dbReference type="GO" id="GO:0006508">
    <property type="term" value="P:proteolysis"/>
    <property type="evidence" value="ECO:0007669"/>
    <property type="project" value="UniProtKB-KW"/>
</dbReference>
<protein>
    <submittedName>
        <fullName evidence="5">Bleomycin hydrolase</fullName>
    </submittedName>
</protein>
<keyword evidence="1" id="KW-0645">Protease</keyword>
<sequence length="221" mass="23672">VASRGHTFGRCRSCSCCRRRRRRPLCRHGSGPPRPQAGLPSLPDGADSATQGARFVPRRTPFLPPASPGPSPFPLSGAPGVPKLHPAACRAQPDPAPPDPGACSCPSDPDSHWSRPRPGRCQHLLRPSSGPRTATVTRPRAAVAMNDKMCEHPAGLNPLKVATLIQQLNCDPLFSLAQNVGSTHDLLDICLRRSTVQETQHVFQHAVPQEGKPVTNQKNSG</sequence>
<evidence type="ECO:0000256" key="4">
    <source>
        <dbReference type="SAM" id="MobiDB-lite"/>
    </source>
</evidence>
<feature type="region of interest" description="Disordered" evidence="4">
    <location>
        <begin position="25"/>
        <end position="116"/>
    </location>
</feature>
<dbReference type="Pfam" id="PF03051">
    <property type="entry name" value="Peptidase_C1_2"/>
    <property type="match status" value="1"/>
</dbReference>
<feature type="compositionally biased region" description="Low complexity" evidence="4">
    <location>
        <begin position="74"/>
        <end position="93"/>
    </location>
</feature>
<organism evidence="5 6">
    <name type="scientific">Monodelphis domestica</name>
    <name type="common">Gray short-tailed opossum</name>
    <dbReference type="NCBI Taxonomy" id="13616"/>
    <lineage>
        <taxon>Eukaryota</taxon>
        <taxon>Metazoa</taxon>
        <taxon>Chordata</taxon>
        <taxon>Craniata</taxon>
        <taxon>Vertebrata</taxon>
        <taxon>Euteleostomi</taxon>
        <taxon>Mammalia</taxon>
        <taxon>Metatheria</taxon>
        <taxon>Didelphimorphia</taxon>
        <taxon>Didelphidae</taxon>
        <taxon>Monodelphis</taxon>
    </lineage>
</organism>
<dbReference type="Ensembl" id="ENSMODT00000076961.1">
    <property type="protein sequence ID" value="ENSMODP00000047743.1"/>
    <property type="gene ID" value="ENSMODG00000009909.4"/>
</dbReference>
<dbReference type="Bgee" id="ENSMODG00000009909">
    <property type="expression patterns" value="Expressed in spermatid and 17 other cell types or tissues"/>
</dbReference>
<feature type="compositionally biased region" description="Pro residues" evidence="4">
    <location>
        <begin position="62"/>
        <end position="73"/>
    </location>
</feature>
<proteinExistence type="predicted"/>
<name>A0A5F8GJF1_MONDO</name>
<reference evidence="5" key="3">
    <citation type="submission" date="2025-09" db="UniProtKB">
        <authorList>
            <consortium name="Ensembl"/>
        </authorList>
    </citation>
    <scope>IDENTIFICATION</scope>
</reference>
<gene>
    <name evidence="5" type="primary">BLMH</name>
</gene>
<keyword evidence="3" id="KW-0788">Thiol protease</keyword>
<dbReference type="PANTHER" id="PTHR10363:SF2">
    <property type="entry name" value="BLEOMYCIN HYDROLASE"/>
    <property type="match status" value="1"/>
</dbReference>
<dbReference type="AlphaFoldDB" id="A0A5F8GJF1"/>
<accession>A0A5F8GJF1</accession>
<evidence type="ECO:0000256" key="3">
    <source>
        <dbReference type="ARBA" id="ARBA00022807"/>
    </source>
</evidence>
<evidence type="ECO:0000256" key="2">
    <source>
        <dbReference type="ARBA" id="ARBA00022801"/>
    </source>
</evidence>
<dbReference type="PANTHER" id="PTHR10363">
    <property type="entry name" value="BLEOMYCIN HYDROLASE"/>
    <property type="match status" value="1"/>
</dbReference>